<proteinExistence type="predicted"/>
<dbReference type="OrthoDB" id="286090at2"/>
<sequence length="328" mass="36395">MLRPRLISSRSFVPPSFAHQITKYNPADRDERGHYTGAEDTVSDHGPVEAAYLEAIAAFAREAGIDTLEIREPEVTGFVNFGLEEPLDGHGLAGLFPPDLTGYYDGAEVSLSVALELVRTMLRDEGAWCRLEREDTFTIHVGWDQYVYVSSDRPCDAAVAQTRELGLFAQPISASPYAADLEEPEVIEAADEDFWERVRVELASQQTLLLEEAYVRNATRWHRLTASNLDPVRDQLGPRAILTIWPDLNPDVDEVLAALPADASMDFVWEAPNGTIRHVTIDETDHQQLASLVAGAKAACSLPLILDERHPLFHAALPDSDGVLRARW</sequence>
<organism evidence="1 2">
    <name type="scientific">Streptomyces venezuelae</name>
    <dbReference type="NCBI Taxonomy" id="54571"/>
    <lineage>
        <taxon>Bacteria</taxon>
        <taxon>Bacillati</taxon>
        <taxon>Actinomycetota</taxon>
        <taxon>Actinomycetes</taxon>
        <taxon>Kitasatosporales</taxon>
        <taxon>Streptomycetaceae</taxon>
        <taxon>Streptomyces</taxon>
    </lineage>
</organism>
<evidence type="ECO:0000313" key="2">
    <source>
        <dbReference type="Proteomes" id="UP000322927"/>
    </source>
</evidence>
<accession>A0A5P2CCT2</accession>
<name>A0A5P2CCT2_STRVZ</name>
<dbReference type="Proteomes" id="UP000322927">
    <property type="component" value="Chromosome"/>
</dbReference>
<evidence type="ECO:0000313" key="1">
    <source>
        <dbReference type="EMBL" id="QES38559.1"/>
    </source>
</evidence>
<dbReference type="AlphaFoldDB" id="A0A5P2CCT2"/>
<protein>
    <submittedName>
        <fullName evidence="1">RNA-binding protein</fullName>
    </submittedName>
</protein>
<reference evidence="1 2" key="1">
    <citation type="submission" date="2018-05" db="EMBL/GenBank/DDBJ databases">
        <title>Streptomyces venezuelae.</title>
        <authorList>
            <person name="Kim W."/>
            <person name="Lee N."/>
            <person name="Cho B.-K."/>
        </authorList>
    </citation>
    <scope>NUCLEOTIDE SEQUENCE [LARGE SCALE GENOMIC DNA]</scope>
    <source>
        <strain evidence="1 2">ATCC 14584</strain>
    </source>
</reference>
<dbReference type="EMBL" id="CP029192">
    <property type="protein sequence ID" value="QES38559.1"/>
    <property type="molecule type" value="Genomic_DNA"/>
</dbReference>
<gene>
    <name evidence="1" type="ORF">DEJ48_38690</name>
</gene>